<dbReference type="Pfam" id="PF02518">
    <property type="entry name" value="HATPase_c"/>
    <property type="match status" value="1"/>
</dbReference>
<keyword evidence="5" id="KW-0902">Two-component regulatory system</keyword>
<dbReference type="OrthoDB" id="119346at2"/>
<organism evidence="7 8">
    <name type="scientific">Paracidobacterium acidisoli</name>
    <dbReference type="NCBI Taxonomy" id="2303751"/>
    <lineage>
        <taxon>Bacteria</taxon>
        <taxon>Pseudomonadati</taxon>
        <taxon>Acidobacteriota</taxon>
        <taxon>Terriglobia</taxon>
        <taxon>Terriglobales</taxon>
        <taxon>Acidobacteriaceae</taxon>
        <taxon>Paracidobacterium</taxon>
    </lineage>
</organism>
<evidence type="ECO:0000259" key="6">
    <source>
        <dbReference type="PROSITE" id="PS50109"/>
    </source>
</evidence>
<evidence type="ECO:0000256" key="4">
    <source>
        <dbReference type="ARBA" id="ARBA00022777"/>
    </source>
</evidence>
<dbReference type="GO" id="GO:0004673">
    <property type="term" value="F:protein histidine kinase activity"/>
    <property type="evidence" value="ECO:0007669"/>
    <property type="project" value="UniProtKB-EC"/>
</dbReference>
<dbReference type="InterPro" id="IPR004358">
    <property type="entry name" value="Sig_transdc_His_kin-like_C"/>
</dbReference>
<keyword evidence="4 7" id="KW-0418">Kinase</keyword>
<evidence type="ECO:0000256" key="2">
    <source>
        <dbReference type="ARBA" id="ARBA00012438"/>
    </source>
</evidence>
<dbReference type="PRINTS" id="PR00344">
    <property type="entry name" value="BCTRLSENSOR"/>
</dbReference>
<dbReference type="SMART" id="SM00387">
    <property type="entry name" value="HATPase_c"/>
    <property type="match status" value="1"/>
</dbReference>
<evidence type="ECO:0000256" key="5">
    <source>
        <dbReference type="ARBA" id="ARBA00023012"/>
    </source>
</evidence>
<dbReference type="GO" id="GO:0000160">
    <property type="term" value="P:phosphorelay signal transduction system"/>
    <property type="evidence" value="ECO:0007669"/>
    <property type="project" value="UniProtKB-KW"/>
</dbReference>
<dbReference type="Gene3D" id="3.30.565.10">
    <property type="entry name" value="Histidine kinase-like ATPase, C-terminal domain"/>
    <property type="match status" value="1"/>
</dbReference>
<dbReference type="InterPro" id="IPR036890">
    <property type="entry name" value="HATPase_C_sf"/>
</dbReference>
<dbReference type="InterPro" id="IPR005467">
    <property type="entry name" value="His_kinase_dom"/>
</dbReference>
<dbReference type="EC" id="2.7.13.3" evidence="2"/>
<dbReference type="InterPro" id="IPR050736">
    <property type="entry name" value="Sensor_HK_Regulatory"/>
</dbReference>
<dbReference type="CDD" id="cd00075">
    <property type="entry name" value="HATPase"/>
    <property type="match status" value="1"/>
</dbReference>
<evidence type="ECO:0000313" key="7">
    <source>
        <dbReference type="EMBL" id="RFU17504.1"/>
    </source>
</evidence>
<dbReference type="SUPFAM" id="SSF55874">
    <property type="entry name" value="ATPase domain of HSP90 chaperone/DNA topoisomerase II/histidine kinase"/>
    <property type="match status" value="1"/>
</dbReference>
<keyword evidence="8" id="KW-1185">Reference proteome</keyword>
<dbReference type="EMBL" id="QVQT01000002">
    <property type="protein sequence ID" value="RFU17504.1"/>
    <property type="molecule type" value="Genomic_DNA"/>
</dbReference>
<proteinExistence type="predicted"/>
<gene>
    <name evidence="7" type="ORF">D0Y96_05000</name>
</gene>
<name>A0A372IRI4_9BACT</name>
<accession>A0A372IRI4</accession>
<dbReference type="PANTHER" id="PTHR43711">
    <property type="entry name" value="TWO-COMPONENT HISTIDINE KINASE"/>
    <property type="match status" value="1"/>
</dbReference>
<evidence type="ECO:0000256" key="1">
    <source>
        <dbReference type="ARBA" id="ARBA00000085"/>
    </source>
</evidence>
<reference evidence="7 8" key="1">
    <citation type="submission" date="2018-08" db="EMBL/GenBank/DDBJ databases">
        <title>Acidipila sp. 4G-K13, an acidobacterium isolated from forest soil.</title>
        <authorList>
            <person name="Gao Z.-H."/>
            <person name="Qiu L.-H."/>
        </authorList>
    </citation>
    <scope>NUCLEOTIDE SEQUENCE [LARGE SCALE GENOMIC DNA]</scope>
    <source>
        <strain evidence="7 8">4G-K13</strain>
    </source>
</reference>
<evidence type="ECO:0000313" key="8">
    <source>
        <dbReference type="Proteomes" id="UP000264702"/>
    </source>
</evidence>
<dbReference type="PROSITE" id="PS50109">
    <property type="entry name" value="HIS_KIN"/>
    <property type="match status" value="1"/>
</dbReference>
<dbReference type="InterPro" id="IPR003594">
    <property type="entry name" value="HATPase_dom"/>
</dbReference>
<dbReference type="PANTHER" id="PTHR43711:SF1">
    <property type="entry name" value="HISTIDINE KINASE 1"/>
    <property type="match status" value="1"/>
</dbReference>
<evidence type="ECO:0000256" key="3">
    <source>
        <dbReference type="ARBA" id="ARBA00022679"/>
    </source>
</evidence>
<dbReference type="RefSeq" id="WP_117298255.1">
    <property type="nucleotide sequence ID" value="NZ_QVQT02000002.1"/>
</dbReference>
<dbReference type="Proteomes" id="UP000264702">
    <property type="component" value="Unassembled WGS sequence"/>
</dbReference>
<protein>
    <recommendedName>
        <fullName evidence="2">histidine kinase</fullName>
        <ecNumber evidence="2">2.7.13.3</ecNumber>
    </recommendedName>
</protein>
<sequence length="317" mass="33734">MQNLVQYGKSRVRNRAAGAAPAAASAAQRPQSPKLRGISRSELSPLAALAHDARNVMGALQLYSELVAEQDVLTPKYRHYADEVRAICTAGRQLLQQISSLASEEAQERSLSLPRPARLHEARDIAGIPEPWVRNLPEAVEQMVPLLAAVAGPAIALEVKSLPCPGQTRISSESLTRILVNLVRNAADAMPRGGRVRITVQQAGGGNFLDAAAGSLPAPQTALLCIQDNGPGIAPGILEHIFETGFTTRQLDTCWPKPPHRGFGLSIVRSLAEAAGGSVRVVSSAERGTRFELELPLTNVTVASHSATRLLPEGSLQ</sequence>
<feature type="domain" description="Histidine kinase" evidence="6">
    <location>
        <begin position="48"/>
        <end position="299"/>
    </location>
</feature>
<comment type="catalytic activity">
    <reaction evidence="1">
        <text>ATP + protein L-histidine = ADP + protein N-phospho-L-histidine.</text>
        <dbReference type="EC" id="2.7.13.3"/>
    </reaction>
</comment>
<keyword evidence="3" id="KW-0808">Transferase</keyword>
<comment type="caution">
    <text evidence="7">The sequence shown here is derived from an EMBL/GenBank/DDBJ whole genome shotgun (WGS) entry which is preliminary data.</text>
</comment>
<dbReference type="AlphaFoldDB" id="A0A372IRI4"/>